<keyword evidence="7" id="KW-1185">Reference proteome</keyword>
<comment type="similarity">
    <text evidence="2">Belongs to the MTB12 family.</text>
</comment>
<evidence type="ECO:0000313" key="7">
    <source>
        <dbReference type="Proteomes" id="UP001519325"/>
    </source>
</evidence>
<dbReference type="RefSeq" id="WP_209890250.1">
    <property type="nucleotide sequence ID" value="NZ_JAGGMR010000001.1"/>
</dbReference>
<comment type="caution">
    <text evidence="6">The sequence shown here is derived from an EMBL/GenBank/DDBJ whole genome shotgun (WGS) entry which is preliminary data.</text>
</comment>
<organism evidence="6 7">
    <name type="scientific">Nocardia goodfellowii</name>
    <dbReference type="NCBI Taxonomy" id="882446"/>
    <lineage>
        <taxon>Bacteria</taxon>
        <taxon>Bacillati</taxon>
        <taxon>Actinomycetota</taxon>
        <taxon>Actinomycetes</taxon>
        <taxon>Mycobacteriales</taxon>
        <taxon>Nocardiaceae</taxon>
        <taxon>Nocardia</taxon>
    </lineage>
</organism>
<evidence type="ECO:0000313" key="6">
    <source>
        <dbReference type="EMBL" id="MBP2190307.1"/>
    </source>
</evidence>
<evidence type="ECO:0000256" key="2">
    <source>
        <dbReference type="ARBA" id="ARBA00093774"/>
    </source>
</evidence>
<dbReference type="Pfam" id="PF26580">
    <property type="entry name" value="Mtb12_C"/>
    <property type="match status" value="1"/>
</dbReference>
<evidence type="ECO:0000256" key="1">
    <source>
        <dbReference type="ARBA" id="ARBA00022729"/>
    </source>
</evidence>
<dbReference type="Proteomes" id="UP001519325">
    <property type="component" value="Unassembled WGS sequence"/>
</dbReference>
<evidence type="ECO:0000256" key="4">
    <source>
        <dbReference type="SAM" id="SignalP"/>
    </source>
</evidence>
<sequence length="186" mass="19403">MKLRSIRAAVAIVAAASALTLAACGSDTGDSASTPSATTTSAGQYEEGTKPGEAVEAEGELTTTPPPNLPKPTVAELNEKINKAFDASVGEQEKISWVQDAEKDPQLVDKLVDAAKKNNVKVEITGVQEPQDGKLKADADVTIDGAPVENAFVEFVAETEGWKVSNQFTCNIVKAAKLDSAACQAK</sequence>
<accession>A0ABS4QF51</accession>
<name>A0ABS4QF51_9NOCA</name>
<dbReference type="InterPro" id="IPR058644">
    <property type="entry name" value="Mtb12-like_C"/>
</dbReference>
<feature type="signal peptide" evidence="4">
    <location>
        <begin position="1"/>
        <end position="22"/>
    </location>
</feature>
<feature type="domain" description="Low molecular weight antigen MTB12-like C-terminal" evidence="5">
    <location>
        <begin position="70"/>
        <end position="179"/>
    </location>
</feature>
<reference evidence="6 7" key="1">
    <citation type="submission" date="2021-03" db="EMBL/GenBank/DDBJ databases">
        <title>Sequencing the genomes of 1000 actinobacteria strains.</title>
        <authorList>
            <person name="Klenk H.-P."/>
        </authorList>
    </citation>
    <scope>NUCLEOTIDE SEQUENCE [LARGE SCALE GENOMIC DNA]</scope>
    <source>
        <strain evidence="6 7">DSM 45516</strain>
    </source>
</reference>
<gene>
    <name evidence="6" type="ORF">BJ987_003208</name>
</gene>
<protein>
    <recommendedName>
        <fullName evidence="5">Low molecular weight antigen MTB12-like C-terminal domain-containing protein</fullName>
    </recommendedName>
</protein>
<evidence type="ECO:0000259" key="5">
    <source>
        <dbReference type="Pfam" id="PF26580"/>
    </source>
</evidence>
<proteinExistence type="inferred from homology"/>
<dbReference type="EMBL" id="JAGGMR010000001">
    <property type="protein sequence ID" value="MBP2190307.1"/>
    <property type="molecule type" value="Genomic_DNA"/>
</dbReference>
<evidence type="ECO:0000256" key="3">
    <source>
        <dbReference type="SAM" id="MobiDB-lite"/>
    </source>
</evidence>
<dbReference type="PROSITE" id="PS51257">
    <property type="entry name" value="PROKAR_LIPOPROTEIN"/>
    <property type="match status" value="1"/>
</dbReference>
<feature type="compositionally biased region" description="Low complexity" evidence="3">
    <location>
        <begin position="25"/>
        <end position="43"/>
    </location>
</feature>
<feature type="region of interest" description="Disordered" evidence="3">
    <location>
        <begin position="25"/>
        <end position="70"/>
    </location>
</feature>
<keyword evidence="1 4" id="KW-0732">Signal</keyword>
<feature type="chain" id="PRO_5045406430" description="Low molecular weight antigen MTB12-like C-terminal domain-containing protein" evidence="4">
    <location>
        <begin position="23"/>
        <end position="186"/>
    </location>
</feature>